<proteinExistence type="predicted"/>
<dbReference type="Proteomes" id="UP000637383">
    <property type="component" value="Unassembled WGS sequence"/>
</dbReference>
<dbReference type="InterPro" id="IPR027417">
    <property type="entry name" value="P-loop_NTPase"/>
</dbReference>
<evidence type="ECO:0008006" key="3">
    <source>
        <dbReference type="Google" id="ProtNLM"/>
    </source>
</evidence>
<gene>
    <name evidence="1" type="ORF">H6H03_15490</name>
</gene>
<dbReference type="Gene3D" id="3.40.50.300">
    <property type="entry name" value="P-loop containing nucleotide triphosphate hydrolases"/>
    <property type="match status" value="1"/>
</dbReference>
<comment type="caution">
    <text evidence="1">The sequence shown here is derived from an EMBL/GenBank/DDBJ whole genome shotgun (WGS) entry which is preliminary data.</text>
</comment>
<reference evidence="1 2" key="1">
    <citation type="journal article" date="2020" name="ISME J.">
        <title>Comparative genomics reveals insights into cyanobacterial evolution and habitat adaptation.</title>
        <authorList>
            <person name="Chen M.Y."/>
            <person name="Teng W.K."/>
            <person name="Zhao L."/>
            <person name="Hu C.X."/>
            <person name="Zhou Y.K."/>
            <person name="Han B.P."/>
            <person name="Song L.R."/>
            <person name="Shu W.S."/>
        </authorList>
    </citation>
    <scope>NUCLEOTIDE SEQUENCE [LARGE SCALE GENOMIC DNA]</scope>
    <source>
        <strain evidence="1 2">FACHB-159</strain>
    </source>
</reference>
<organism evidence="1 2">
    <name type="scientific">Nostoc paludosum FACHB-159</name>
    <dbReference type="NCBI Taxonomy" id="2692908"/>
    <lineage>
        <taxon>Bacteria</taxon>
        <taxon>Bacillati</taxon>
        <taxon>Cyanobacteriota</taxon>
        <taxon>Cyanophyceae</taxon>
        <taxon>Nostocales</taxon>
        <taxon>Nostocaceae</taxon>
        <taxon>Nostoc</taxon>
    </lineage>
</organism>
<accession>A0ABR8KAX9</accession>
<dbReference type="RefSeq" id="WP_190955951.1">
    <property type="nucleotide sequence ID" value="NZ_JACJTU010000013.1"/>
</dbReference>
<evidence type="ECO:0000313" key="1">
    <source>
        <dbReference type="EMBL" id="MBD2735282.1"/>
    </source>
</evidence>
<sequence>MSIGGLRLILRHINKFNNENGHNLKSLVTLISRFNVSRANENQLVELITNSSDFPSVFRTKIAERAQLAKNLDFGEKLTYKQKYGDLYDSLKYFAQEVIQRVR</sequence>
<keyword evidence="2" id="KW-1185">Reference proteome</keyword>
<protein>
    <recommendedName>
        <fullName evidence="3">HEPN domain-containing protein</fullName>
    </recommendedName>
</protein>
<name>A0ABR8KAX9_9NOSO</name>
<dbReference type="EMBL" id="JACJTU010000013">
    <property type="protein sequence ID" value="MBD2735282.1"/>
    <property type="molecule type" value="Genomic_DNA"/>
</dbReference>
<evidence type="ECO:0000313" key="2">
    <source>
        <dbReference type="Proteomes" id="UP000637383"/>
    </source>
</evidence>